<dbReference type="PANTHER" id="PTHR43489">
    <property type="entry name" value="ISOMERASE"/>
    <property type="match status" value="1"/>
</dbReference>
<proteinExistence type="predicted"/>
<dbReference type="GO" id="GO:0046487">
    <property type="term" value="P:glyoxylate metabolic process"/>
    <property type="evidence" value="ECO:0007669"/>
    <property type="project" value="TreeGrafter"/>
</dbReference>
<reference evidence="3" key="1">
    <citation type="submission" date="2020-02" db="EMBL/GenBank/DDBJ databases">
        <authorList>
            <person name="Meier V. D."/>
        </authorList>
    </citation>
    <scope>NUCLEOTIDE SEQUENCE</scope>
    <source>
        <strain evidence="3">AVDCRST_MAG90</strain>
    </source>
</reference>
<dbReference type="SUPFAM" id="SSF51658">
    <property type="entry name" value="Xylose isomerase-like"/>
    <property type="match status" value="1"/>
</dbReference>
<feature type="non-terminal residue" evidence="3">
    <location>
        <position position="118"/>
    </location>
</feature>
<dbReference type="Gene3D" id="3.20.20.150">
    <property type="entry name" value="Divalent-metal-dependent TIM barrel enzymes"/>
    <property type="match status" value="1"/>
</dbReference>
<keyword evidence="3" id="KW-0670">Pyruvate</keyword>
<dbReference type="AlphaFoldDB" id="A0A6J4M2P7"/>
<dbReference type="InterPro" id="IPR050417">
    <property type="entry name" value="Sugar_Epim/Isomerase"/>
</dbReference>
<dbReference type="InterPro" id="IPR013022">
    <property type="entry name" value="Xyl_isomerase-like_TIM-brl"/>
</dbReference>
<keyword evidence="1 3" id="KW-0413">Isomerase</keyword>
<dbReference type="EMBL" id="CADCUC010000457">
    <property type="protein sequence ID" value="CAA9348200.1"/>
    <property type="molecule type" value="Genomic_DNA"/>
</dbReference>
<dbReference type="GO" id="GO:0008903">
    <property type="term" value="F:hydroxypyruvate isomerase activity"/>
    <property type="evidence" value="ECO:0007669"/>
    <property type="project" value="UniProtKB-EC"/>
</dbReference>
<evidence type="ECO:0000259" key="2">
    <source>
        <dbReference type="Pfam" id="PF01261"/>
    </source>
</evidence>
<evidence type="ECO:0000313" key="3">
    <source>
        <dbReference type="EMBL" id="CAA9348200.1"/>
    </source>
</evidence>
<dbReference type="EC" id="5.3.1.22" evidence="3"/>
<protein>
    <submittedName>
        <fullName evidence="3">Hydroxypyruvate isomerase</fullName>
        <ecNumber evidence="3">5.3.1.22</ecNumber>
    </submittedName>
</protein>
<gene>
    <name evidence="3" type="ORF">AVDCRST_MAG90-2287</name>
</gene>
<dbReference type="Pfam" id="PF01261">
    <property type="entry name" value="AP_endonuc_2"/>
    <property type="match status" value="1"/>
</dbReference>
<dbReference type="PANTHER" id="PTHR43489:SF6">
    <property type="entry name" value="HYDROXYPYRUVATE ISOMERASE-RELATED"/>
    <property type="match status" value="1"/>
</dbReference>
<dbReference type="InterPro" id="IPR036237">
    <property type="entry name" value="Xyl_isomerase-like_sf"/>
</dbReference>
<sequence>MPRFAANLTMLYTEHGFLDRFAAARADGFEGVEYLFPYAFPKEVLAEALERNGLAQVLHNLPSGDWDSGERGIACHPDRAGEFRDGVGRAIEYTAALRCPQVNCLVGIPPQGAEPERV</sequence>
<organism evidence="3">
    <name type="scientific">uncultured Microvirga sp</name>
    <dbReference type="NCBI Taxonomy" id="412392"/>
    <lineage>
        <taxon>Bacteria</taxon>
        <taxon>Pseudomonadati</taxon>
        <taxon>Pseudomonadota</taxon>
        <taxon>Alphaproteobacteria</taxon>
        <taxon>Hyphomicrobiales</taxon>
        <taxon>Methylobacteriaceae</taxon>
        <taxon>Microvirga</taxon>
        <taxon>environmental samples</taxon>
    </lineage>
</organism>
<accession>A0A6J4M2P7</accession>
<name>A0A6J4M2P7_9HYPH</name>
<feature type="domain" description="Xylose isomerase-like TIM barrel" evidence="2">
    <location>
        <begin position="21"/>
        <end position="116"/>
    </location>
</feature>
<evidence type="ECO:0000256" key="1">
    <source>
        <dbReference type="ARBA" id="ARBA00023235"/>
    </source>
</evidence>